<name>A0A939BQ05_9FIRM</name>
<comment type="caution">
    <text evidence="7">The sequence shown here is derived from an EMBL/GenBank/DDBJ whole genome shotgun (WGS) entry which is preliminary data.</text>
</comment>
<dbReference type="PANTHER" id="PTHR41164:SF1">
    <property type="entry name" value="CURLI PRODUCTION ASSEMBLY_TRANSPORT COMPONENT CSGG"/>
    <property type="match status" value="1"/>
</dbReference>
<evidence type="ECO:0000313" key="7">
    <source>
        <dbReference type="EMBL" id="MBM7557722.1"/>
    </source>
</evidence>
<evidence type="ECO:0000256" key="1">
    <source>
        <dbReference type="ARBA" id="ARBA00022475"/>
    </source>
</evidence>
<evidence type="ECO:0000256" key="4">
    <source>
        <dbReference type="ARBA" id="ARBA00023139"/>
    </source>
</evidence>
<reference evidence="7" key="1">
    <citation type="submission" date="2021-01" db="EMBL/GenBank/DDBJ databases">
        <title>Genomic Encyclopedia of Type Strains, Phase IV (KMG-IV): sequencing the most valuable type-strain genomes for metagenomic binning, comparative biology and taxonomic classification.</title>
        <authorList>
            <person name="Goeker M."/>
        </authorList>
    </citation>
    <scope>NUCLEOTIDE SEQUENCE</scope>
    <source>
        <strain evidence="7">DSM 23230</strain>
    </source>
</reference>
<sequence>MIGLQDMIGRILCKELTSIYWKEDNNMKNMIKISLTILIIILVTMGAFATEDNSREDSEKLLQKIVDSADEILSSKPNVTKVTQLLAALPEPESKAKIAVYNIVDKTGQVKDIGSSVVTQGATDMMITALQRSRQFIILDRVNFVNLMNEQNLKTKGRLRQGEGPQISRMTGSDYVLSGGVTEYQVDKATGGLGLKIAGVGGSNKYATASTAIDLRLTDTTTGEVVWAVSLKKEIKGEKIGIQTFAFIGNNVVEFETGKGKQEVINLVVRTLLEEAVFKLYQSGVF</sequence>
<dbReference type="EMBL" id="JAFBDQ010000016">
    <property type="protein sequence ID" value="MBM7557722.1"/>
    <property type="molecule type" value="Genomic_DNA"/>
</dbReference>
<dbReference type="InterPro" id="IPR005534">
    <property type="entry name" value="Curli_assmbl/transp-comp_CsgG"/>
</dbReference>
<keyword evidence="3 6" id="KW-0472">Membrane</keyword>
<keyword evidence="5" id="KW-0449">Lipoprotein</keyword>
<proteinExistence type="predicted"/>
<evidence type="ECO:0000313" key="8">
    <source>
        <dbReference type="Proteomes" id="UP000774000"/>
    </source>
</evidence>
<keyword evidence="6" id="KW-0812">Transmembrane</keyword>
<keyword evidence="4" id="KW-0564">Palmitate</keyword>
<organism evidence="7 8">
    <name type="scientific">Halanaerobacter jeridensis</name>
    <dbReference type="NCBI Taxonomy" id="706427"/>
    <lineage>
        <taxon>Bacteria</taxon>
        <taxon>Bacillati</taxon>
        <taxon>Bacillota</taxon>
        <taxon>Clostridia</taxon>
        <taxon>Halanaerobiales</taxon>
        <taxon>Halobacteroidaceae</taxon>
        <taxon>Halanaerobacter</taxon>
    </lineage>
</organism>
<dbReference type="GO" id="GO:0030288">
    <property type="term" value="C:outer membrane-bounded periplasmic space"/>
    <property type="evidence" value="ECO:0007669"/>
    <property type="project" value="InterPro"/>
</dbReference>
<keyword evidence="2" id="KW-0732">Signal</keyword>
<evidence type="ECO:0000256" key="6">
    <source>
        <dbReference type="SAM" id="Phobius"/>
    </source>
</evidence>
<dbReference type="AlphaFoldDB" id="A0A939BQ05"/>
<evidence type="ECO:0000256" key="5">
    <source>
        <dbReference type="ARBA" id="ARBA00023288"/>
    </source>
</evidence>
<evidence type="ECO:0000256" key="2">
    <source>
        <dbReference type="ARBA" id="ARBA00022729"/>
    </source>
</evidence>
<dbReference type="PANTHER" id="PTHR41164">
    <property type="entry name" value="CURLI PRODUCTION ASSEMBLY/TRANSPORT COMPONENT CSGG"/>
    <property type="match status" value="1"/>
</dbReference>
<protein>
    <submittedName>
        <fullName evidence="7">Curli biogenesis system outer membrane secretion channel CsgG</fullName>
    </submittedName>
</protein>
<feature type="transmembrane region" description="Helical" evidence="6">
    <location>
        <begin position="30"/>
        <end position="49"/>
    </location>
</feature>
<keyword evidence="6" id="KW-1133">Transmembrane helix</keyword>
<gene>
    <name evidence="7" type="ORF">JOC47_002588</name>
</gene>
<keyword evidence="1" id="KW-1003">Cell membrane</keyword>
<dbReference type="Pfam" id="PF03783">
    <property type="entry name" value="CsgG"/>
    <property type="match status" value="1"/>
</dbReference>
<dbReference type="Proteomes" id="UP000774000">
    <property type="component" value="Unassembled WGS sequence"/>
</dbReference>
<accession>A0A939BQ05</accession>
<dbReference type="Gene3D" id="3.40.50.10610">
    <property type="entry name" value="ABC-type transport auxiliary lipoprotein component"/>
    <property type="match status" value="2"/>
</dbReference>
<evidence type="ECO:0000256" key="3">
    <source>
        <dbReference type="ARBA" id="ARBA00023136"/>
    </source>
</evidence>
<keyword evidence="8" id="KW-1185">Reference proteome</keyword>